<evidence type="ECO:0000313" key="1">
    <source>
        <dbReference type="EMBL" id="VDK45161.1"/>
    </source>
</evidence>
<evidence type="ECO:0000313" key="2">
    <source>
        <dbReference type="Proteomes" id="UP000271098"/>
    </source>
</evidence>
<dbReference type="Proteomes" id="UP000271098">
    <property type="component" value="Unassembled WGS sequence"/>
</dbReference>
<dbReference type="AlphaFoldDB" id="A0A183D6Y5"/>
<reference evidence="1 2" key="2">
    <citation type="submission" date="2018-11" db="EMBL/GenBank/DDBJ databases">
        <authorList>
            <consortium name="Pathogen Informatics"/>
        </authorList>
    </citation>
    <scope>NUCLEOTIDE SEQUENCE [LARGE SCALE GENOMIC DNA]</scope>
</reference>
<reference evidence="3" key="1">
    <citation type="submission" date="2016-06" db="UniProtKB">
        <authorList>
            <consortium name="WormBaseParasite"/>
        </authorList>
    </citation>
    <scope>IDENTIFICATION</scope>
</reference>
<gene>
    <name evidence="1" type="ORF">GPUH_LOCUS4472</name>
</gene>
<organism evidence="3">
    <name type="scientific">Gongylonema pulchrum</name>
    <dbReference type="NCBI Taxonomy" id="637853"/>
    <lineage>
        <taxon>Eukaryota</taxon>
        <taxon>Metazoa</taxon>
        <taxon>Ecdysozoa</taxon>
        <taxon>Nematoda</taxon>
        <taxon>Chromadorea</taxon>
        <taxon>Rhabditida</taxon>
        <taxon>Spirurina</taxon>
        <taxon>Spiruromorpha</taxon>
        <taxon>Spiruroidea</taxon>
        <taxon>Gongylonematidae</taxon>
        <taxon>Gongylonema</taxon>
    </lineage>
</organism>
<keyword evidence="2" id="KW-1185">Reference proteome</keyword>
<name>A0A183D6Y5_9BILA</name>
<accession>A0A183D6Y5</accession>
<sequence>MDPAWSNAKGPFMMENERKRILVVTVQIFKTDGHAWKELTEYSVPLQVYQDMKDGQTKLAAYDGDNAIFEGILFASQLHIRCQAKSIRKDLRRSAANNTLP</sequence>
<dbReference type="WBParaSite" id="GPUH_0000448301-mRNA-1">
    <property type="protein sequence ID" value="GPUH_0000448301-mRNA-1"/>
    <property type="gene ID" value="GPUH_0000448301"/>
</dbReference>
<evidence type="ECO:0000313" key="3">
    <source>
        <dbReference type="WBParaSite" id="GPUH_0000448301-mRNA-1"/>
    </source>
</evidence>
<protein>
    <submittedName>
        <fullName evidence="3">Reverse transcriptase</fullName>
    </submittedName>
</protein>
<proteinExistence type="predicted"/>
<dbReference type="EMBL" id="UYRT01008479">
    <property type="protein sequence ID" value="VDK45161.1"/>
    <property type="molecule type" value="Genomic_DNA"/>
</dbReference>